<dbReference type="InterPro" id="IPR039420">
    <property type="entry name" value="WalR-like"/>
</dbReference>
<feature type="compositionally biased region" description="Low complexity" evidence="6">
    <location>
        <begin position="139"/>
        <end position="151"/>
    </location>
</feature>
<keyword evidence="10" id="KW-1185">Reference proteome</keyword>
<evidence type="ECO:0000259" key="7">
    <source>
        <dbReference type="PROSITE" id="PS50043"/>
    </source>
</evidence>
<evidence type="ECO:0000259" key="8">
    <source>
        <dbReference type="PROSITE" id="PS50110"/>
    </source>
</evidence>
<dbReference type="SMART" id="SM00421">
    <property type="entry name" value="HTH_LUXR"/>
    <property type="match status" value="1"/>
</dbReference>
<reference evidence="9 10" key="1">
    <citation type="submission" date="2020-08" db="EMBL/GenBank/DDBJ databases">
        <title>Sequencing the genomes of 1000 actinobacteria strains.</title>
        <authorList>
            <person name="Klenk H.-P."/>
        </authorList>
    </citation>
    <scope>NUCLEOTIDE SEQUENCE [LARGE SCALE GENOMIC DNA]</scope>
    <source>
        <strain evidence="9 10">DSM 45886</strain>
    </source>
</reference>
<evidence type="ECO:0000256" key="2">
    <source>
        <dbReference type="ARBA" id="ARBA00023015"/>
    </source>
</evidence>
<protein>
    <submittedName>
        <fullName evidence="9">DNA-binding NarL/FixJ family response regulator</fullName>
    </submittedName>
</protein>
<feature type="domain" description="Response regulatory" evidence="8">
    <location>
        <begin position="3"/>
        <end position="123"/>
    </location>
</feature>
<evidence type="ECO:0000256" key="1">
    <source>
        <dbReference type="ARBA" id="ARBA00022553"/>
    </source>
</evidence>
<dbReference type="GO" id="GO:0000160">
    <property type="term" value="P:phosphorelay signal transduction system"/>
    <property type="evidence" value="ECO:0007669"/>
    <property type="project" value="InterPro"/>
</dbReference>
<organism evidence="9 10">
    <name type="scientific">Micromonospora polyrhachis</name>
    <dbReference type="NCBI Taxonomy" id="1282883"/>
    <lineage>
        <taxon>Bacteria</taxon>
        <taxon>Bacillati</taxon>
        <taxon>Actinomycetota</taxon>
        <taxon>Actinomycetes</taxon>
        <taxon>Micromonosporales</taxon>
        <taxon>Micromonosporaceae</taxon>
        <taxon>Micromonospora</taxon>
    </lineage>
</organism>
<proteinExistence type="predicted"/>
<dbReference type="Gene3D" id="3.40.50.2300">
    <property type="match status" value="1"/>
</dbReference>
<dbReference type="PROSITE" id="PS50110">
    <property type="entry name" value="RESPONSE_REGULATORY"/>
    <property type="match status" value="1"/>
</dbReference>
<dbReference type="AlphaFoldDB" id="A0A7W7SKZ9"/>
<evidence type="ECO:0000256" key="6">
    <source>
        <dbReference type="SAM" id="MobiDB-lite"/>
    </source>
</evidence>
<evidence type="ECO:0000256" key="4">
    <source>
        <dbReference type="ARBA" id="ARBA00023163"/>
    </source>
</evidence>
<dbReference type="FunFam" id="1.10.10.10:FF:000153">
    <property type="entry name" value="LuxR family transcriptional regulator"/>
    <property type="match status" value="1"/>
</dbReference>
<dbReference type="PROSITE" id="PS00622">
    <property type="entry name" value="HTH_LUXR_1"/>
    <property type="match status" value="1"/>
</dbReference>
<dbReference type="SUPFAM" id="SSF46894">
    <property type="entry name" value="C-terminal effector domain of the bipartite response regulators"/>
    <property type="match status" value="1"/>
</dbReference>
<dbReference type="SUPFAM" id="SSF52172">
    <property type="entry name" value="CheY-like"/>
    <property type="match status" value="1"/>
</dbReference>
<keyword evidence="1 5" id="KW-0597">Phosphoprotein</keyword>
<dbReference type="CDD" id="cd06170">
    <property type="entry name" value="LuxR_C_like"/>
    <property type="match status" value="1"/>
</dbReference>
<name>A0A7W7SKZ9_9ACTN</name>
<accession>A0A7W7SKZ9</accession>
<dbReference type="InterPro" id="IPR001789">
    <property type="entry name" value="Sig_transdc_resp-reg_receiver"/>
</dbReference>
<comment type="caution">
    <text evidence="9">The sequence shown here is derived from an EMBL/GenBank/DDBJ whole genome shotgun (WGS) entry which is preliminary data.</text>
</comment>
<dbReference type="PRINTS" id="PR00038">
    <property type="entry name" value="HTHLUXR"/>
</dbReference>
<keyword evidence="3 9" id="KW-0238">DNA-binding</keyword>
<feature type="domain" description="HTH luxR-type" evidence="7">
    <location>
        <begin position="160"/>
        <end position="225"/>
    </location>
</feature>
<evidence type="ECO:0000256" key="5">
    <source>
        <dbReference type="PROSITE-ProRule" id="PRU00169"/>
    </source>
</evidence>
<keyword evidence="4" id="KW-0804">Transcription</keyword>
<evidence type="ECO:0000256" key="3">
    <source>
        <dbReference type="ARBA" id="ARBA00023125"/>
    </source>
</evidence>
<dbReference type="InterPro" id="IPR011006">
    <property type="entry name" value="CheY-like_superfamily"/>
</dbReference>
<dbReference type="Pfam" id="PF00072">
    <property type="entry name" value="Response_reg"/>
    <property type="match status" value="1"/>
</dbReference>
<dbReference type="InterPro" id="IPR058245">
    <property type="entry name" value="NreC/VraR/RcsB-like_REC"/>
</dbReference>
<dbReference type="SMART" id="SM00448">
    <property type="entry name" value="REC"/>
    <property type="match status" value="1"/>
</dbReference>
<dbReference type="GO" id="GO:0006355">
    <property type="term" value="P:regulation of DNA-templated transcription"/>
    <property type="evidence" value="ECO:0007669"/>
    <property type="project" value="InterPro"/>
</dbReference>
<dbReference type="RefSeq" id="WP_184532326.1">
    <property type="nucleotide sequence ID" value="NZ_JACHJW010000001.1"/>
</dbReference>
<feature type="modified residue" description="4-aspartylphosphate" evidence="5">
    <location>
        <position position="56"/>
    </location>
</feature>
<dbReference type="Pfam" id="PF00196">
    <property type="entry name" value="GerE"/>
    <property type="match status" value="1"/>
</dbReference>
<feature type="region of interest" description="Disordered" evidence="6">
    <location>
        <begin position="139"/>
        <end position="165"/>
    </location>
</feature>
<dbReference type="CDD" id="cd17535">
    <property type="entry name" value="REC_NarL-like"/>
    <property type="match status" value="1"/>
</dbReference>
<dbReference type="EMBL" id="JACHJW010000001">
    <property type="protein sequence ID" value="MBB4956725.1"/>
    <property type="molecule type" value="Genomic_DNA"/>
</dbReference>
<evidence type="ECO:0000313" key="9">
    <source>
        <dbReference type="EMBL" id="MBB4956725.1"/>
    </source>
</evidence>
<dbReference type="PANTHER" id="PTHR43214">
    <property type="entry name" value="TWO-COMPONENT RESPONSE REGULATOR"/>
    <property type="match status" value="1"/>
</dbReference>
<evidence type="ECO:0000313" key="10">
    <source>
        <dbReference type="Proteomes" id="UP000578819"/>
    </source>
</evidence>
<dbReference type="InterPro" id="IPR000792">
    <property type="entry name" value="Tscrpt_reg_LuxR_C"/>
</dbReference>
<sequence length="228" mass="24084">MIRLVIVDDQALVREGLSLILAAQSDIDVVAALPDGPALLDFVDRQPDAVEVVLLDLYLPGADGVQTLERLRRQFPQVRARVLMLTTIGRAAEIQRALAAGADGFVLKDATGDELASAVRGVHGGVTTLSTSAAEALWPGRRNGAAGNRPGSETDPLDSPAGRVASLTPREREILDRLARGLANQEIARDLHLAERTVKTHVSSVLAKLGVTSRTQAALLARDLSGVG</sequence>
<dbReference type="InterPro" id="IPR016032">
    <property type="entry name" value="Sig_transdc_resp-reg_C-effctor"/>
</dbReference>
<dbReference type="PROSITE" id="PS50043">
    <property type="entry name" value="HTH_LUXR_2"/>
    <property type="match status" value="1"/>
</dbReference>
<dbReference type="Proteomes" id="UP000578819">
    <property type="component" value="Unassembled WGS sequence"/>
</dbReference>
<gene>
    <name evidence="9" type="ORF">FHR38_000458</name>
</gene>
<keyword evidence="2" id="KW-0805">Transcription regulation</keyword>
<dbReference type="GO" id="GO:0003677">
    <property type="term" value="F:DNA binding"/>
    <property type="evidence" value="ECO:0007669"/>
    <property type="project" value="UniProtKB-KW"/>
</dbReference>